<name>A0A2I4F513_JUGRE</name>
<organism evidence="2 3">
    <name type="scientific">Juglans regia</name>
    <name type="common">English walnut</name>
    <dbReference type="NCBI Taxonomy" id="51240"/>
    <lineage>
        <taxon>Eukaryota</taxon>
        <taxon>Viridiplantae</taxon>
        <taxon>Streptophyta</taxon>
        <taxon>Embryophyta</taxon>
        <taxon>Tracheophyta</taxon>
        <taxon>Spermatophyta</taxon>
        <taxon>Magnoliopsida</taxon>
        <taxon>eudicotyledons</taxon>
        <taxon>Gunneridae</taxon>
        <taxon>Pentapetalae</taxon>
        <taxon>rosids</taxon>
        <taxon>fabids</taxon>
        <taxon>Fagales</taxon>
        <taxon>Juglandaceae</taxon>
        <taxon>Juglans</taxon>
    </lineage>
</organism>
<dbReference type="OrthoDB" id="1435636at2759"/>
<dbReference type="PANTHER" id="PTHR33710:SF64">
    <property type="entry name" value="ENDONUCLEASE_EXONUCLEASE_PHOSPHATASE DOMAIN-CONTAINING PROTEIN"/>
    <property type="match status" value="1"/>
</dbReference>
<dbReference type="RefSeq" id="XP_018826736.1">
    <property type="nucleotide sequence ID" value="XM_018971191.1"/>
</dbReference>
<dbReference type="STRING" id="51240.A0A2I4F513"/>
<gene>
    <name evidence="3" type="primary">LOC108995603</name>
</gene>
<reference evidence="3" key="1">
    <citation type="submission" date="2025-08" db="UniProtKB">
        <authorList>
            <consortium name="RefSeq"/>
        </authorList>
    </citation>
    <scope>IDENTIFICATION</scope>
    <source>
        <tissue evidence="3">Leaves</tissue>
    </source>
</reference>
<dbReference type="Pfam" id="PF03372">
    <property type="entry name" value="Exo_endo_phos"/>
    <property type="match status" value="1"/>
</dbReference>
<sequence>MEPFQNFVKAQSYMLTLHFDNVISNEEVGGKIWVVWMNDLNVQIMRMTSQFLSLRIVEGQFQFLGNFIYAKCNMMDRRVLWEDLRWNSMNEDPCLFAGDFNIIHTNLERRGGRPRPIAAMDDFNQWIHEGGLIDLSAQGSNFSWCNGQSGLARAWAKLDHVLLDANLLSLFPTASCLYLPRTISDHCPMLVEFLKDPYSYGPPPFRCQQMWVEHPEFIDFVKQVWSVPVVGTGLVILACKLKKVKVALREWNKRVFGRTNAHIESLEAKVEGLEGCLQREWDIDAERELVVASDELYSWRRREDIRLAQMAKIKWNMDDDRNSKFFHVWLANKLRKRIKGMRTPDGVEFNSPEEIHNGAVAYFTNFLKNTNQSRALPDLSDLILPVIDVEDCTCLCHIPSLDEVTEALSSIPINSSPGPDGFGAASEVLFGFFYCANSEDRCAYWF</sequence>
<dbReference type="InterPro" id="IPR005135">
    <property type="entry name" value="Endo/exonuclease/phosphatase"/>
</dbReference>
<dbReference type="SUPFAM" id="SSF56219">
    <property type="entry name" value="DNase I-like"/>
    <property type="match status" value="1"/>
</dbReference>
<dbReference type="AlphaFoldDB" id="A0A2I4F513"/>
<dbReference type="KEGG" id="jre:108995603"/>
<evidence type="ECO:0000313" key="3">
    <source>
        <dbReference type="RefSeq" id="XP_018826736.1"/>
    </source>
</evidence>
<dbReference type="Proteomes" id="UP000235220">
    <property type="component" value="Chromosome 14"/>
</dbReference>
<dbReference type="PANTHER" id="PTHR33710">
    <property type="entry name" value="BNAC02G09200D PROTEIN"/>
    <property type="match status" value="1"/>
</dbReference>
<dbReference type="InterPro" id="IPR036691">
    <property type="entry name" value="Endo/exonu/phosph_ase_sf"/>
</dbReference>
<keyword evidence="2" id="KW-1185">Reference proteome</keyword>
<proteinExistence type="predicted"/>
<evidence type="ECO:0000313" key="2">
    <source>
        <dbReference type="Proteomes" id="UP000235220"/>
    </source>
</evidence>
<dbReference type="GeneID" id="108995603"/>
<accession>A0A2I4F513</accession>
<evidence type="ECO:0000259" key="1">
    <source>
        <dbReference type="Pfam" id="PF03372"/>
    </source>
</evidence>
<protein>
    <submittedName>
        <fullName evidence="3">Uncharacterized protein LOC108995603</fullName>
    </submittedName>
</protein>
<feature type="domain" description="Endonuclease/exonuclease/phosphatase" evidence="1">
    <location>
        <begin position="72"/>
        <end position="186"/>
    </location>
</feature>
<dbReference type="Gramene" id="Jr14_15940_p1">
    <property type="protein sequence ID" value="cds.Jr14_15940_p1"/>
    <property type="gene ID" value="Jr14_15940"/>
</dbReference>
<dbReference type="GO" id="GO:0003824">
    <property type="term" value="F:catalytic activity"/>
    <property type="evidence" value="ECO:0007669"/>
    <property type="project" value="InterPro"/>
</dbReference>
<dbReference type="Gene3D" id="3.60.10.10">
    <property type="entry name" value="Endonuclease/exonuclease/phosphatase"/>
    <property type="match status" value="1"/>
</dbReference>